<proteinExistence type="predicted"/>
<dbReference type="SUPFAM" id="SSF48371">
    <property type="entry name" value="ARM repeat"/>
    <property type="match status" value="1"/>
</dbReference>
<keyword evidence="3" id="KW-0418">Kinase</keyword>
<evidence type="ECO:0000313" key="4">
    <source>
        <dbReference type="Proteomes" id="UP000717585"/>
    </source>
</evidence>
<gene>
    <name evidence="3" type="ORF">J8273_8377</name>
</gene>
<keyword evidence="3" id="KW-0808">Transferase</keyword>
<dbReference type="InterPro" id="IPR000403">
    <property type="entry name" value="PI3/4_kinase_cat_dom"/>
</dbReference>
<organism evidence="3 4">
    <name type="scientific">Carpediemonas membranifera</name>
    <dbReference type="NCBI Taxonomy" id="201153"/>
    <lineage>
        <taxon>Eukaryota</taxon>
        <taxon>Metamonada</taxon>
        <taxon>Carpediemonas-like organisms</taxon>
        <taxon>Carpediemonas</taxon>
    </lineage>
</organism>
<evidence type="ECO:0000313" key="3">
    <source>
        <dbReference type="EMBL" id="KAG9389703.1"/>
    </source>
</evidence>
<sequence>MTYELISLLADPKIFQVKKIDQLREFLSKGIVAEAFVEGYRDIQLYPTKTTPNTEIRDAYLDFIRSITGNTHERLVPIIGDILSPVQPRLLDPTEYEVVLGALMPLVEHHHVLPVISAIIHECIPPVSLLLRLFAAVSQHATPVHQNLLMEILALPIAFIGQWDAVLEAMPAGPPAVRLAMRLHSDNGLVGPCNAALQANIPTIAASLDIPALSVLLATSDPASVDWAVVGAIIDRVIDGEVTATVDSQALCSAVRFIAQAAGGKPDSPVQGKRARATSPDAIMGRIADQAIIPTAHSITDARRLIARAPVLATLAVLGWTPAPVALDALVAGLTAVFGRQAAEHAHAVTAVCAVLPELGTAVEPAIGTLLGLLGPVTPVDRACAVLDALATVVPASPFSLSPHPLPPWTQAALDLTRSPSAPAAARAVLLLARLAPSHPHTMPMSALRHTLPVLVANIPDDDAQSVAAALGCLCGITPSGVLPTVDTSLQQDVVSAVAEALTPDGLTSRGWARGASSLVTMVGVAAQLRRIAEEASAPMKTADLVRASTDCLAAIVDRVVSEHDHHAVTMVVDRLCTVDLSTLRTRVRPSALASLSPLSAARLQAAVFGAPRTDLTLTNLDSTPALDTVAASFAVFEEAVVGLCDAVWRYDHGLQTALVDRIVVCPRPESLHPVAANSVLSALAFSPTADFPVVLAPGLVSSLLDDAVLRIAPSNGKKAISLIRKALICPARVVSDAAARLVTRTLSHLPPDDAIEILRILPRLADSITKGRVSMRGILAPVAMATAALSAAPALALPAAHVLLCGLSRFRDFADSEAQAVLARGLAALHPVTPLALGWECSQHSGLLDLAVDVGLVPPIVAALFGSASVPAPVEAARRAVTGLEGPIPWEVVRALTAIETTACAAPLGETDLCGFVPLTHAIPTVPSGGELTVVSVLFPYASHKMRDVARAALNAAMASVGSCGSDAASIAASVACASMALTYLTRHGPWEPAEQALVLVSNASDTACQPAGQRLTLLIAEAVTAGTGPWVARVLAGPLGANIERVLAGDSLGLLSPVTLDTLIACPNVRGALVRFITARPELHSAAAPLLLPMVARLPDDADTRGLLQALSDHPHDVMFQGLTQTFVSVADVLARVGSATDLHTAVDQSEDIAHGLLHSLDVTVEDLDICRPRDRVMLWAIAGLVHAPAALAALCSRSGKSLTKILDGPLPKVRWAAADIPLAVPAPAAHPGLLRDVVTAGGVWAVDVLGAVVPDAVAAPYVVTLAHALETGRVVDPYTMLSGAVPAVSRALARLLSEGSTEEVRHGLSAVYVADLSVQHVHANMVAEQKASRFAIIPPLGVDAMTALTRAGAVGLASFALTVLAPYMYRDFNSLSPSSIAQPSCHDALCPSLATIGPSHVAHLTLSPAPVLQTTQLAARRKWMTVLQQFDTSEEAAECSIALGFVAAQGWTPDDGLGCVAALLGSGEPANKARGWDLIAQAVPPLTTLLTDGVGPVMTVLSLPIAQAQATWPGCSVAAHNTRAALTYPAAKAGTAPLTTHIGHVQGLVAACLKAGRPGQALATASRTLRMVSEAVASDADKLTARCKLAASRIPLLDGLDAVRADLAGIQALDQAALPDTMAVLLARLAVLLNDAESSEAVGVAAQASKLVGTLADPDTTLVVLTELLKLHDSRADEGESFFRSTERRTMEAEERLLMEKQRAMTHHGELKSVPKNIRLAVLVDSNLAESNLARIRQTIDTATTDLVESITASMGSHAQLAALSTDRTLAAESATVFIGRALTDLTELPGGVANAIAAALETHGATIPADLLVPLAAVALPRAHSDTVGRRLHQLLVRLCNERPAHLVYPLHCLVDGANVPADQSRHVRVDQAVVGAARAIVQDASSQCPRFSELYGQCVRFVNQVVSLSNTTRDSLADLQGFRALTSRTKAVTLGLGLPTNPAYTMTRLSTECTQLGGLNAPLQVTVNLTDGSRVRVVVKGRGDDLRQSAIIMTLWETLNLRMAKEGLWIPTHTVVPLSPTAGLLEFVEGAATLHEIIISDGAGVDTFIPRGKSKLREAKKALEALNAEQRNKKRTLDKGAMGQRLTDVMRTMPPVLDLVLRGTCRTADVFRSRIKTMRQTIAAGSVACHVFGVGDRHLGNIMISNHGLVHIDMEYAFGQAAHLPIPESVTCRLTPNMLAATGPLGLAGPFMTDLEAATHAARMSKRAVLGVASALAWAPLTKLALAGASGQRVTAMRVRRDIAAALQTDAAVMVQRACNPEELALMFSGWHAFI</sequence>
<dbReference type="InterPro" id="IPR050517">
    <property type="entry name" value="DDR_Repair_Kinase"/>
</dbReference>
<dbReference type="Gene3D" id="1.10.1070.11">
    <property type="entry name" value="Phosphatidylinositol 3-/4-kinase, catalytic domain"/>
    <property type="match status" value="1"/>
</dbReference>
<dbReference type="Proteomes" id="UP000717585">
    <property type="component" value="Unassembled WGS sequence"/>
</dbReference>
<dbReference type="PANTHER" id="PTHR11139">
    <property type="entry name" value="ATAXIA TELANGIECTASIA MUTATED ATM -RELATED"/>
    <property type="match status" value="1"/>
</dbReference>
<keyword evidence="4" id="KW-1185">Reference proteome</keyword>
<reference evidence="3" key="1">
    <citation type="submission" date="2021-05" db="EMBL/GenBank/DDBJ databases">
        <title>A free-living protist that lacks canonical eukaryotic 1 DNA replication and segregation systems.</title>
        <authorList>
            <person name="Salas-Leiva D.E."/>
            <person name="Tromer E.C."/>
            <person name="Curtis B.A."/>
            <person name="Jerlstrom-Hultqvist J."/>
            <person name="Kolisko M."/>
            <person name="Yi Z."/>
            <person name="Salas-Leiva J.S."/>
            <person name="Gallot-Lavallee L."/>
            <person name="Kops G.J.P.L."/>
            <person name="Archibald J.M."/>
            <person name="Simpson A.G.B."/>
            <person name="Roger A.J."/>
        </authorList>
    </citation>
    <scope>NUCLEOTIDE SEQUENCE</scope>
    <source>
        <strain evidence="3">BICM</strain>
    </source>
</reference>
<accession>A0A8J6AW43</accession>
<dbReference type="InterPro" id="IPR011009">
    <property type="entry name" value="Kinase-like_dom_sf"/>
</dbReference>
<dbReference type="SMART" id="SM00146">
    <property type="entry name" value="PI3Kc"/>
    <property type="match status" value="1"/>
</dbReference>
<keyword evidence="1" id="KW-0175">Coiled coil</keyword>
<protein>
    <submittedName>
        <fullName evidence="3">Serine/Threonine kinase ATM</fullName>
    </submittedName>
</protein>
<dbReference type="InterPro" id="IPR036940">
    <property type="entry name" value="PI3/4_kinase_cat_sf"/>
</dbReference>
<evidence type="ECO:0000259" key="2">
    <source>
        <dbReference type="PROSITE" id="PS50290"/>
    </source>
</evidence>
<dbReference type="InterPro" id="IPR016024">
    <property type="entry name" value="ARM-type_fold"/>
</dbReference>
<name>A0A8J6AW43_9EUKA</name>
<dbReference type="GO" id="GO:0004674">
    <property type="term" value="F:protein serine/threonine kinase activity"/>
    <property type="evidence" value="ECO:0007669"/>
    <property type="project" value="TreeGrafter"/>
</dbReference>
<dbReference type="Pfam" id="PF00454">
    <property type="entry name" value="PI3_PI4_kinase"/>
    <property type="match status" value="1"/>
</dbReference>
<dbReference type="OrthoDB" id="381190at2759"/>
<dbReference type="PROSITE" id="PS50290">
    <property type="entry name" value="PI3_4_KINASE_3"/>
    <property type="match status" value="1"/>
</dbReference>
<dbReference type="EMBL" id="JAHDYR010000067">
    <property type="protein sequence ID" value="KAG9389703.1"/>
    <property type="molecule type" value="Genomic_DNA"/>
</dbReference>
<feature type="domain" description="PI3K/PI4K catalytic" evidence="2">
    <location>
        <begin position="1954"/>
        <end position="2272"/>
    </location>
</feature>
<dbReference type="Gene3D" id="3.30.1010.10">
    <property type="entry name" value="Phosphatidylinositol 3-kinase Catalytic Subunit, Chain A, domain 4"/>
    <property type="match status" value="1"/>
</dbReference>
<dbReference type="GO" id="GO:0005634">
    <property type="term" value="C:nucleus"/>
    <property type="evidence" value="ECO:0007669"/>
    <property type="project" value="TreeGrafter"/>
</dbReference>
<comment type="caution">
    <text evidence="3">The sequence shown here is derived from an EMBL/GenBank/DDBJ whole genome shotgun (WGS) entry which is preliminary data.</text>
</comment>
<evidence type="ECO:0000256" key="1">
    <source>
        <dbReference type="SAM" id="Coils"/>
    </source>
</evidence>
<dbReference type="SUPFAM" id="SSF56112">
    <property type="entry name" value="Protein kinase-like (PK-like)"/>
    <property type="match status" value="1"/>
</dbReference>
<feature type="coiled-coil region" evidence="1">
    <location>
        <begin position="2054"/>
        <end position="2084"/>
    </location>
</feature>